<comment type="caution">
    <text evidence="3">The sequence shown here is derived from an EMBL/GenBank/DDBJ whole genome shotgun (WGS) entry which is preliminary data.</text>
</comment>
<feature type="transmembrane region" description="Helical" evidence="1">
    <location>
        <begin position="225"/>
        <end position="247"/>
    </location>
</feature>
<feature type="transmembrane region" description="Helical" evidence="1">
    <location>
        <begin position="378"/>
        <end position="397"/>
    </location>
</feature>
<dbReference type="SMART" id="SM00703">
    <property type="entry name" value="NRF"/>
    <property type="match status" value="1"/>
</dbReference>
<feature type="transmembrane region" description="Helical" evidence="1">
    <location>
        <begin position="515"/>
        <end position="537"/>
    </location>
</feature>
<evidence type="ECO:0000259" key="2">
    <source>
        <dbReference type="SMART" id="SM00703"/>
    </source>
</evidence>
<dbReference type="AlphaFoldDB" id="A0AAV2QNM6"/>
<feature type="transmembrane region" description="Helical" evidence="1">
    <location>
        <begin position="592"/>
        <end position="610"/>
    </location>
</feature>
<feature type="transmembrane region" description="Helical" evidence="1">
    <location>
        <begin position="631"/>
        <end position="650"/>
    </location>
</feature>
<feature type="transmembrane region" description="Helical" evidence="1">
    <location>
        <begin position="445"/>
        <end position="466"/>
    </location>
</feature>
<dbReference type="Proteomes" id="UP001497623">
    <property type="component" value="Unassembled WGS sequence"/>
</dbReference>
<keyword evidence="1" id="KW-0472">Membrane</keyword>
<dbReference type="InterPro" id="IPR052728">
    <property type="entry name" value="O2_lipid_transport_reg"/>
</dbReference>
<feature type="non-terminal residue" evidence="3">
    <location>
        <position position="731"/>
    </location>
</feature>
<organism evidence="3 4">
    <name type="scientific">Meganyctiphanes norvegica</name>
    <name type="common">Northern krill</name>
    <name type="synonym">Thysanopoda norvegica</name>
    <dbReference type="NCBI Taxonomy" id="48144"/>
    <lineage>
        <taxon>Eukaryota</taxon>
        <taxon>Metazoa</taxon>
        <taxon>Ecdysozoa</taxon>
        <taxon>Arthropoda</taxon>
        <taxon>Crustacea</taxon>
        <taxon>Multicrustacea</taxon>
        <taxon>Malacostraca</taxon>
        <taxon>Eumalacostraca</taxon>
        <taxon>Eucarida</taxon>
        <taxon>Euphausiacea</taxon>
        <taxon>Euphausiidae</taxon>
        <taxon>Meganyctiphanes</taxon>
    </lineage>
</organism>
<feature type="transmembrane region" description="Helical" evidence="1">
    <location>
        <begin position="259"/>
        <end position="278"/>
    </location>
</feature>
<dbReference type="Pfam" id="PF20146">
    <property type="entry name" value="NRF"/>
    <property type="match status" value="1"/>
</dbReference>
<dbReference type="InterPro" id="IPR006621">
    <property type="entry name" value="Nose-resist-to-fluoxetine_N"/>
</dbReference>
<protein>
    <recommendedName>
        <fullName evidence="2">Nose resistant-to-fluoxetine protein N-terminal domain-containing protein</fullName>
    </recommendedName>
</protein>
<feature type="transmembrane region" description="Helical" evidence="1">
    <location>
        <begin position="549"/>
        <end position="572"/>
    </location>
</feature>
<dbReference type="PANTHER" id="PTHR11161:SF0">
    <property type="entry name" value="O-ACYLTRANSFERASE LIKE PROTEIN"/>
    <property type="match status" value="1"/>
</dbReference>
<keyword evidence="4" id="KW-1185">Reference proteome</keyword>
<evidence type="ECO:0000313" key="3">
    <source>
        <dbReference type="EMBL" id="CAL4094815.1"/>
    </source>
</evidence>
<dbReference type="PANTHER" id="PTHR11161">
    <property type="entry name" value="O-ACYLTRANSFERASE"/>
    <property type="match status" value="1"/>
</dbReference>
<proteinExistence type="predicted"/>
<feature type="transmembrane region" description="Helical" evidence="1">
    <location>
        <begin position="473"/>
        <end position="495"/>
    </location>
</feature>
<feature type="domain" description="Nose resistant-to-fluoxetine protein N-terminal" evidence="2">
    <location>
        <begin position="74"/>
        <end position="212"/>
    </location>
</feature>
<feature type="transmembrane region" description="Helical" evidence="1">
    <location>
        <begin position="670"/>
        <end position="695"/>
    </location>
</feature>
<gene>
    <name evidence="3" type="ORF">MNOR_LOCUS15246</name>
</gene>
<evidence type="ECO:0000313" key="4">
    <source>
        <dbReference type="Proteomes" id="UP001497623"/>
    </source>
</evidence>
<keyword evidence="1" id="KW-1133">Transmembrane helix</keyword>
<name>A0AAV2QNM6_MEGNR</name>
<reference evidence="3 4" key="1">
    <citation type="submission" date="2024-05" db="EMBL/GenBank/DDBJ databases">
        <authorList>
            <person name="Wallberg A."/>
        </authorList>
    </citation>
    <scope>NUCLEOTIDE SEQUENCE [LARGE SCALE GENOMIC DNA]</scope>
</reference>
<evidence type="ECO:0000256" key="1">
    <source>
        <dbReference type="SAM" id="Phobius"/>
    </source>
</evidence>
<dbReference type="EMBL" id="CAXKWB010009457">
    <property type="protein sequence ID" value="CAL4094815.1"/>
    <property type="molecule type" value="Genomic_DNA"/>
</dbReference>
<feature type="transmembrane region" description="Helical" evidence="1">
    <location>
        <begin position="337"/>
        <end position="357"/>
    </location>
</feature>
<sequence length="731" mass="83629">MSPYQTNVYSRKIITHNKKLRKIKKLNFTYEENNHSPKKDLHRHLGLLNSDRDLLGLYTELESFYVPIASRINNKECKIDVEAIPLHLTNIKNGIWAMEMVDSWGKFPDGWFFGNIHSVGMFEECLKVHANYKPLLRPRRNFTGQYCTISYMPQEKNDTVRSPTMLALLKIPLPYFYGTCIPSTCTKDDMASSVNVTLVESNRELVSVICQTEPSLPKEVTPADIAVIVFLLVLVTLAFLATVFDVLTATLPNFRQGKWQFVLAFSLYASMTKLWSYAPTTSKSGLRPITCLYSVRCITMVWIVNAHQLSTGITFLANTLDAPRYDDPLINQVMGNAWFSVDSFLFMTGLVLAYRALPLVKRGTFNPFILFLKRFCRLWPSLFVICAFCSTVIRFIGRGPRQWVLAGLQQRCAKHWWRDVLFINNFIIGNNKGELGIEDCLDQSWYSAVDFQLMLFLPLLLFPLYWNKRAGELWLSFVSLLSVIIPMVITIVYNLPPTLLTNISLEVHREYVTKMYLVPWCRAGPWLVGVWTALALHSPRVANIKIHKVVVALGYILVFSLGFLILLCLYPWNNNELDIVERPKLSRGFVVLYGSCARPLWGLMLAWVVITCHTGNAKLINRFLSYPGLWPLGRLCFGMYLTSPVVQVWWDSMLMRPIYYNSVNKILESAGIIFVSGVVTVLITCLVEMPFYSLLHLLLAPKSKTSDAQDLTTDKIKRRKSSLSEFETKLN</sequence>
<accession>A0AAV2QNM6</accession>
<keyword evidence="1" id="KW-0812">Transmembrane</keyword>